<dbReference type="RefSeq" id="WP_211633733.1">
    <property type="nucleotide sequence ID" value="NZ_CP073100.1"/>
</dbReference>
<reference evidence="1" key="1">
    <citation type="submission" date="2021-04" db="EMBL/GenBank/DDBJ databases">
        <title>Luteolibacter sp. 32A isolated from the skin of an Anderson's salamander (Ambystoma andersonii).</title>
        <authorList>
            <person name="Spergser J."/>
            <person name="Busse H.-J."/>
        </authorList>
    </citation>
    <scope>NUCLEOTIDE SEQUENCE</scope>
    <source>
        <strain evidence="1">32A</strain>
    </source>
</reference>
<dbReference type="EMBL" id="CP073100">
    <property type="protein sequence ID" value="QUE52543.1"/>
    <property type="molecule type" value="Genomic_DNA"/>
</dbReference>
<dbReference type="PROSITE" id="PS51257">
    <property type="entry name" value="PROKAR_LIPOPROTEIN"/>
    <property type="match status" value="1"/>
</dbReference>
<dbReference type="AlphaFoldDB" id="A0A975J1Y2"/>
<name>A0A975J1Y2_9BACT</name>
<evidence type="ECO:0000313" key="1">
    <source>
        <dbReference type="EMBL" id="QUE52543.1"/>
    </source>
</evidence>
<dbReference type="KEGG" id="lamb:KBB96_06520"/>
<accession>A0A975J1Y2</accession>
<gene>
    <name evidence="1" type="ORF">KBB96_06520</name>
</gene>
<evidence type="ECO:0008006" key="3">
    <source>
        <dbReference type="Google" id="ProtNLM"/>
    </source>
</evidence>
<organism evidence="1 2">
    <name type="scientific">Luteolibacter ambystomatis</name>
    <dbReference type="NCBI Taxonomy" id="2824561"/>
    <lineage>
        <taxon>Bacteria</taxon>
        <taxon>Pseudomonadati</taxon>
        <taxon>Verrucomicrobiota</taxon>
        <taxon>Verrucomicrobiia</taxon>
        <taxon>Verrucomicrobiales</taxon>
        <taxon>Verrucomicrobiaceae</taxon>
        <taxon>Luteolibacter</taxon>
    </lineage>
</organism>
<dbReference type="Proteomes" id="UP000676169">
    <property type="component" value="Chromosome"/>
</dbReference>
<evidence type="ECO:0000313" key="2">
    <source>
        <dbReference type="Proteomes" id="UP000676169"/>
    </source>
</evidence>
<sequence>MRFLLLPVLLAGVLSVGCAPQRELHSMADVARITGKLPSDRATVFVHLPETVGPFSGSLTVDGREVARLSPGSFTKLTLPGGIHVFDMKWSMIATRMSDDQAISLQNGHVHTIAIENGPRNHRNLVKSIMNETFVGYTHFRDMNAMDGIQSSRYEKYVEAR</sequence>
<proteinExistence type="predicted"/>
<protein>
    <recommendedName>
        <fullName evidence="3">DUF2846 domain-containing protein</fullName>
    </recommendedName>
</protein>
<keyword evidence="2" id="KW-1185">Reference proteome</keyword>